<dbReference type="Proteomes" id="UP000050640">
    <property type="component" value="Unplaced"/>
</dbReference>
<accession>A0A0R3RRR7</accession>
<organism evidence="2 3">
    <name type="scientific">Elaeophora elaphi</name>
    <dbReference type="NCBI Taxonomy" id="1147741"/>
    <lineage>
        <taxon>Eukaryota</taxon>
        <taxon>Metazoa</taxon>
        <taxon>Ecdysozoa</taxon>
        <taxon>Nematoda</taxon>
        <taxon>Chromadorea</taxon>
        <taxon>Rhabditida</taxon>
        <taxon>Spirurina</taxon>
        <taxon>Spiruromorpha</taxon>
        <taxon>Filarioidea</taxon>
        <taxon>Onchocercidae</taxon>
        <taxon>Elaeophora</taxon>
    </lineage>
</organism>
<evidence type="ECO:0000313" key="3">
    <source>
        <dbReference type="WBParaSite" id="EEL_0000445301-mRNA-1"/>
    </source>
</evidence>
<evidence type="ECO:0000259" key="1">
    <source>
        <dbReference type="Pfam" id="PF23003"/>
    </source>
</evidence>
<protein>
    <submittedName>
        <fullName evidence="3">Dynactin subunit 6</fullName>
    </submittedName>
</protein>
<keyword evidence="2" id="KW-1185">Reference proteome</keyword>
<dbReference type="InterPro" id="IPR055119">
    <property type="entry name" value="Mig18_Fn1"/>
</dbReference>
<evidence type="ECO:0000313" key="2">
    <source>
        <dbReference type="Proteomes" id="UP000050640"/>
    </source>
</evidence>
<proteinExistence type="predicted"/>
<sequence length="159" mass="18044">MIDMKPGTTTAVDGTMHHCQENNNNIQYYTKRMGCTKYGNSYKEGEQFAINHLRYECKNGMVDIIGCYTDQIGRNIEIGESTIEKNMLYKCYIENGEVKYEQHPCGLEGFPACKVTRRQQPPVRIPASGQGFGAFSIAQVGIHSHKKIILIKNLYKTKI</sequence>
<reference evidence="3" key="1">
    <citation type="submission" date="2017-02" db="UniProtKB">
        <authorList>
            <consortium name="WormBaseParasite"/>
        </authorList>
    </citation>
    <scope>IDENTIFICATION</scope>
</reference>
<dbReference type="AlphaFoldDB" id="A0A0R3RRR7"/>
<feature type="domain" description="Abnormal cell migration protein 18-like fibronectin type I" evidence="1">
    <location>
        <begin position="34"/>
        <end position="97"/>
    </location>
</feature>
<dbReference type="Pfam" id="PF23003">
    <property type="entry name" value="Fn1_2"/>
    <property type="match status" value="1"/>
</dbReference>
<dbReference type="WBParaSite" id="EEL_0000445301-mRNA-1">
    <property type="protein sequence ID" value="EEL_0000445301-mRNA-1"/>
    <property type="gene ID" value="EEL_0000445301"/>
</dbReference>
<dbReference type="STRING" id="1147741.A0A0R3RRR7"/>
<name>A0A0R3RRR7_9BILA</name>